<dbReference type="RefSeq" id="WP_070787911.1">
    <property type="nucleotide sequence ID" value="NZ_MKIQ01000027.1"/>
</dbReference>
<dbReference type="InterPro" id="IPR041380">
    <property type="entry name" value="Acetyltransf_17"/>
</dbReference>
<sequence>MSQEKLLDLMKYAFHKTPTGGDEAFYKLLTFSKAYTNEQDGQLTSAIIDSQFNIFYGGKNVSMSGIGYVASYPEFRGKSYVSDLMLEILKDNYKQGTVFSYLAPFSYSFYRKFGYEYVFNQKTYEIPFQYFPRGLKGSGKVARHNFKEALPQMNKIHKLVGENGSVNRTQDQWSYYFEYKSKPNFAVYYENDLPVGYIIYEFSSNNFVIRELTFLTDEAKDALYFFVSSHASAFESVKYKASEKEIIEWEMSEPSQARISLNPYMMARIVNMEEFMKTSPIIKGRVEIVDEQLPENNGIYGIGDGEIRKLSIGKFTQEMLKQENVILREYF</sequence>
<evidence type="ECO:0000313" key="3">
    <source>
        <dbReference type="Proteomes" id="UP000177273"/>
    </source>
</evidence>
<dbReference type="InterPro" id="IPR000182">
    <property type="entry name" value="GNAT_dom"/>
</dbReference>
<evidence type="ECO:0000313" key="2">
    <source>
        <dbReference type="EMBL" id="OFI46778.1"/>
    </source>
</evidence>
<protein>
    <recommendedName>
        <fullName evidence="1">N-acetyltransferase domain-containing protein</fullName>
    </recommendedName>
</protein>
<dbReference type="GO" id="GO:0034069">
    <property type="term" value="F:aminoglycoside N-acetyltransferase activity"/>
    <property type="evidence" value="ECO:0007669"/>
    <property type="project" value="TreeGrafter"/>
</dbReference>
<dbReference type="Pfam" id="PF17668">
    <property type="entry name" value="Acetyltransf_17"/>
    <property type="match status" value="1"/>
</dbReference>
<dbReference type="PANTHER" id="PTHR37817">
    <property type="entry name" value="N-ACETYLTRANSFERASE EIS"/>
    <property type="match status" value="1"/>
</dbReference>
<dbReference type="Pfam" id="PF13527">
    <property type="entry name" value="Acetyltransf_9"/>
    <property type="match status" value="1"/>
</dbReference>
<dbReference type="InterPro" id="IPR016181">
    <property type="entry name" value="Acyl_CoA_acyltransferase"/>
</dbReference>
<dbReference type="OrthoDB" id="9768284at2"/>
<dbReference type="PROSITE" id="PS51186">
    <property type="entry name" value="GNAT"/>
    <property type="match status" value="1"/>
</dbReference>
<feature type="domain" description="N-acetyltransferase" evidence="1">
    <location>
        <begin position="1"/>
        <end position="136"/>
    </location>
</feature>
<proteinExistence type="predicted"/>
<organism evidence="2 3">
    <name type="scientific">Floricoccus penangensis</name>
    <dbReference type="NCBI Taxonomy" id="1859475"/>
    <lineage>
        <taxon>Bacteria</taxon>
        <taxon>Bacillati</taxon>
        <taxon>Bacillota</taxon>
        <taxon>Bacilli</taxon>
        <taxon>Lactobacillales</taxon>
        <taxon>Streptococcaceae</taxon>
        <taxon>Floricoccus</taxon>
    </lineage>
</organism>
<dbReference type="GO" id="GO:0030649">
    <property type="term" value="P:aminoglycoside antibiotic catabolic process"/>
    <property type="evidence" value="ECO:0007669"/>
    <property type="project" value="TreeGrafter"/>
</dbReference>
<accession>A0A9Q5NZN5</accession>
<dbReference type="Proteomes" id="UP000177273">
    <property type="component" value="Unassembled WGS sequence"/>
</dbReference>
<dbReference type="EMBL" id="MKIQ01000027">
    <property type="protein sequence ID" value="OFI46778.1"/>
    <property type="molecule type" value="Genomic_DNA"/>
</dbReference>
<dbReference type="AlphaFoldDB" id="A0A9Q5NZN5"/>
<gene>
    <name evidence="2" type="ORF">BG262_02980</name>
</gene>
<evidence type="ECO:0000259" key="1">
    <source>
        <dbReference type="PROSITE" id="PS51186"/>
    </source>
</evidence>
<reference evidence="3" key="1">
    <citation type="submission" date="2016-09" db="EMBL/GenBank/DDBJ databases">
        <title>Draft genome sequence of a novel species of the family Streptococcaceae isolated from flowers.</title>
        <authorList>
            <person name="Chuah L.-O."/>
            <person name="Yap K.-P."/>
            <person name="Thong K.L."/>
            <person name="Liong M.T."/>
            <person name="Ahmad R."/>
            <person name="Rusul G."/>
        </authorList>
    </citation>
    <scope>NUCLEOTIDE SEQUENCE [LARGE SCALE GENOMIC DNA]</scope>
    <source>
        <strain evidence="3">HibF3</strain>
    </source>
</reference>
<comment type="caution">
    <text evidence="2">The sequence shown here is derived from an EMBL/GenBank/DDBJ whole genome shotgun (WGS) entry which is preliminary data.</text>
</comment>
<dbReference type="InterPro" id="IPR036527">
    <property type="entry name" value="SCP2_sterol-bd_dom_sf"/>
</dbReference>
<keyword evidence="3" id="KW-1185">Reference proteome</keyword>
<name>A0A9Q5NZN5_9LACT</name>
<dbReference type="Gene3D" id="3.30.1050.10">
    <property type="entry name" value="SCP2 sterol-binding domain"/>
    <property type="match status" value="1"/>
</dbReference>
<dbReference type="PANTHER" id="PTHR37817:SF1">
    <property type="entry name" value="N-ACETYLTRANSFERASE EIS"/>
    <property type="match status" value="1"/>
</dbReference>
<dbReference type="InterPro" id="IPR051554">
    <property type="entry name" value="Acetyltransferase_Eis"/>
</dbReference>
<dbReference type="SUPFAM" id="SSF55729">
    <property type="entry name" value="Acyl-CoA N-acyltransferases (Nat)"/>
    <property type="match status" value="1"/>
</dbReference>
<dbReference type="Gene3D" id="3.40.630.30">
    <property type="match status" value="2"/>
</dbReference>